<proteinExistence type="predicted"/>
<dbReference type="RefSeq" id="WP_192744841.1">
    <property type="nucleotide sequence ID" value="NZ_JADBEJ010000005.1"/>
</dbReference>
<evidence type="ECO:0000313" key="1">
    <source>
        <dbReference type="EMBL" id="MBE1577717.1"/>
    </source>
</evidence>
<dbReference type="EMBL" id="JADBEJ010000005">
    <property type="protein sequence ID" value="MBE1577717.1"/>
    <property type="molecule type" value="Genomic_DNA"/>
</dbReference>
<sequence>MTRFGGATVAEAMLRAPKLLDHTATVTQVRELFRDDHVHVALVVAGAVLVSVVERPDLDGLPGGMPAWRAGRLTGRVVRPDADLLETWLAMRGHRRRLAVADGEGGLLGLLCLKRTGLGFCSDADVAARARSQEKHARDTAVQAGKTGL</sequence>
<dbReference type="SUPFAM" id="SSF54631">
    <property type="entry name" value="CBS-domain pair"/>
    <property type="match status" value="1"/>
</dbReference>
<protein>
    <submittedName>
        <fullName evidence="1">CBS domain-containing protein</fullName>
    </submittedName>
</protein>
<accession>A0ABR9LAX4</accession>
<gene>
    <name evidence="1" type="ORF">H4W30_004777</name>
</gene>
<organism evidence="1 2">
    <name type="scientific">Amycolatopsis roodepoortensis</name>
    <dbReference type="NCBI Taxonomy" id="700274"/>
    <lineage>
        <taxon>Bacteria</taxon>
        <taxon>Bacillati</taxon>
        <taxon>Actinomycetota</taxon>
        <taxon>Actinomycetes</taxon>
        <taxon>Pseudonocardiales</taxon>
        <taxon>Pseudonocardiaceae</taxon>
        <taxon>Amycolatopsis</taxon>
    </lineage>
</organism>
<keyword evidence="2" id="KW-1185">Reference proteome</keyword>
<dbReference type="Gene3D" id="3.10.580.10">
    <property type="entry name" value="CBS-domain"/>
    <property type="match status" value="1"/>
</dbReference>
<reference evidence="1 2" key="1">
    <citation type="submission" date="2020-10" db="EMBL/GenBank/DDBJ databases">
        <title>Sequencing the genomes of 1000 actinobacteria strains.</title>
        <authorList>
            <person name="Klenk H.-P."/>
        </authorList>
    </citation>
    <scope>NUCLEOTIDE SEQUENCE [LARGE SCALE GENOMIC DNA]</scope>
    <source>
        <strain evidence="1 2">DSM 46661</strain>
    </source>
</reference>
<evidence type="ECO:0000313" key="2">
    <source>
        <dbReference type="Proteomes" id="UP000656548"/>
    </source>
</evidence>
<dbReference type="Proteomes" id="UP000656548">
    <property type="component" value="Unassembled WGS sequence"/>
</dbReference>
<dbReference type="InterPro" id="IPR046342">
    <property type="entry name" value="CBS_dom_sf"/>
</dbReference>
<comment type="caution">
    <text evidence="1">The sequence shown here is derived from an EMBL/GenBank/DDBJ whole genome shotgun (WGS) entry which is preliminary data.</text>
</comment>
<name>A0ABR9LAX4_9PSEU</name>